<dbReference type="PROSITE" id="PS00137">
    <property type="entry name" value="SUBTILASE_HIS"/>
    <property type="match status" value="1"/>
</dbReference>
<dbReference type="GO" id="GO:0006508">
    <property type="term" value="P:proteolysis"/>
    <property type="evidence" value="ECO:0007669"/>
    <property type="project" value="UniProtKB-KW"/>
</dbReference>
<feature type="signal peptide" evidence="7">
    <location>
        <begin position="1"/>
        <end position="18"/>
    </location>
</feature>
<dbReference type="InterPro" id="IPR022398">
    <property type="entry name" value="Peptidase_S8_His-AS"/>
</dbReference>
<evidence type="ECO:0000256" key="5">
    <source>
        <dbReference type="PROSITE-ProRule" id="PRU01240"/>
    </source>
</evidence>
<dbReference type="PROSITE" id="PS51892">
    <property type="entry name" value="SUBTILASE"/>
    <property type="match status" value="1"/>
</dbReference>
<reference evidence="9" key="1">
    <citation type="journal article" date="2020" name="Stud. Mycol.">
        <title>101 Dothideomycetes genomes: a test case for predicting lifestyles and emergence of pathogens.</title>
        <authorList>
            <person name="Haridas S."/>
            <person name="Albert R."/>
            <person name="Binder M."/>
            <person name="Bloem J."/>
            <person name="Labutti K."/>
            <person name="Salamov A."/>
            <person name="Andreopoulos B."/>
            <person name="Baker S."/>
            <person name="Barry K."/>
            <person name="Bills G."/>
            <person name="Bluhm B."/>
            <person name="Cannon C."/>
            <person name="Castanera R."/>
            <person name="Culley D."/>
            <person name="Daum C."/>
            <person name="Ezra D."/>
            <person name="Gonzalez J."/>
            <person name="Henrissat B."/>
            <person name="Kuo A."/>
            <person name="Liang C."/>
            <person name="Lipzen A."/>
            <person name="Lutzoni F."/>
            <person name="Magnuson J."/>
            <person name="Mondo S."/>
            <person name="Nolan M."/>
            <person name="Ohm R."/>
            <person name="Pangilinan J."/>
            <person name="Park H.-J."/>
            <person name="Ramirez L."/>
            <person name="Alfaro M."/>
            <person name="Sun H."/>
            <person name="Tritt A."/>
            <person name="Yoshinaga Y."/>
            <person name="Zwiers L.-H."/>
            <person name="Turgeon B."/>
            <person name="Goodwin S."/>
            <person name="Spatafora J."/>
            <person name="Crous P."/>
            <person name="Grigoriev I."/>
        </authorList>
    </citation>
    <scope>NUCLEOTIDE SEQUENCE</scope>
    <source>
        <strain evidence="9">Tuck. ex Michener</strain>
    </source>
</reference>
<dbReference type="SUPFAM" id="SSF54897">
    <property type="entry name" value="Protease propeptides/inhibitors"/>
    <property type="match status" value="1"/>
</dbReference>
<comment type="similarity">
    <text evidence="1 5">Belongs to the peptidase S8 family.</text>
</comment>
<comment type="caution">
    <text evidence="5">Lacks conserved residue(s) required for the propagation of feature annotation.</text>
</comment>
<keyword evidence="4" id="KW-0720">Serine protease</keyword>
<dbReference type="PROSITE" id="PS00136">
    <property type="entry name" value="SUBTILASE_ASP"/>
    <property type="match status" value="1"/>
</dbReference>
<protein>
    <submittedName>
        <fullName evidence="9">Subtilisin-like protein</fullName>
    </submittedName>
</protein>
<keyword evidence="7" id="KW-0732">Signal</keyword>
<evidence type="ECO:0000256" key="2">
    <source>
        <dbReference type="ARBA" id="ARBA00022670"/>
    </source>
</evidence>
<evidence type="ECO:0000259" key="8">
    <source>
        <dbReference type="Pfam" id="PF00082"/>
    </source>
</evidence>
<sequence>MVVFAWILPALLPVSAIATSLCSNGSELAPDVSHAGQSQKGPDSYLVKDSYIIKLKNNYSIEEHVDYIGSNVSSIGHDYYYLDIFSGYAITTNRSVIQLIRRDPGVKWTKSNSLLYPYTPLLSPAGRKDQMKPSSRQQLKRWRPAIQSVPLSFTLAMQSAAQKLSRFTRDRPLYWALDDAGRTVDIYVLDSGIDINHPEFEGRASNFRGWNTSPFVPLGDPRMGDLAGHGTCVASVAGGRLTGTAKHANLINVKIGDVITTELHVISAIIQVITEHKNKKRTFSRDLFAGSVINWSFGGYDTNLFGLESIIQQAKAHGILTVTAAGNENTDAAADPICKSKDIICVGAVDQAYRKTPGSNYGEAITVSAPGHDIVCAAPSIYSNLYTAESGTSLAAAYVSGTTAQFIGYEKLRSDTGTIIQRMRDNWNVGFLQGFPSRPATPNTFNSNGFKKPNKSPDQPYVGAPA</sequence>
<evidence type="ECO:0000256" key="6">
    <source>
        <dbReference type="SAM" id="MobiDB-lite"/>
    </source>
</evidence>
<dbReference type="PANTHER" id="PTHR43806">
    <property type="entry name" value="PEPTIDASE S8"/>
    <property type="match status" value="1"/>
</dbReference>
<dbReference type="InterPro" id="IPR000209">
    <property type="entry name" value="Peptidase_S8/S53_dom"/>
</dbReference>
<organism evidence="9 10">
    <name type="scientific">Viridothelium virens</name>
    <name type="common">Speckled blister lichen</name>
    <name type="synonym">Trypethelium virens</name>
    <dbReference type="NCBI Taxonomy" id="1048519"/>
    <lineage>
        <taxon>Eukaryota</taxon>
        <taxon>Fungi</taxon>
        <taxon>Dikarya</taxon>
        <taxon>Ascomycota</taxon>
        <taxon>Pezizomycotina</taxon>
        <taxon>Dothideomycetes</taxon>
        <taxon>Dothideomycetes incertae sedis</taxon>
        <taxon>Trypetheliales</taxon>
        <taxon>Trypetheliaceae</taxon>
        <taxon>Viridothelium</taxon>
    </lineage>
</organism>
<evidence type="ECO:0000256" key="4">
    <source>
        <dbReference type="ARBA" id="ARBA00022825"/>
    </source>
</evidence>
<keyword evidence="10" id="KW-1185">Reference proteome</keyword>
<proteinExistence type="inferred from homology"/>
<gene>
    <name evidence="9" type="ORF">EV356DRAFT_506732</name>
</gene>
<dbReference type="AlphaFoldDB" id="A0A6A6H0T2"/>
<dbReference type="InterPro" id="IPR036852">
    <property type="entry name" value="Peptidase_S8/S53_dom_sf"/>
</dbReference>
<dbReference type="Pfam" id="PF00082">
    <property type="entry name" value="Peptidase_S8"/>
    <property type="match status" value="1"/>
</dbReference>
<feature type="region of interest" description="Disordered" evidence="6">
    <location>
        <begin position="442"/>
        <end position="466"/>
    </location>
</feature>
<dbReference type="PANTHER" id="PTHR43806:SF66">
    <property type="entry name" value="SERIN ENDOPEPTIDASE"/>
    <property type="match status" value="1"/>
</dbReference>
<feature type="domain" description="Peptidase S8/S53" evidence="8">
    <location>
        <begin position="182"/>
        <end position="407"/>
    </location>
</feature>
<evidence type="ECO:0000313" key="10">
    <source>
        <dbReference type="Proteomes" id="UP000800092"/>
    </source>
</evidence>
<evidence type="ECO:0000313" key="9">
    <source>
        <dbReference type="EMBL" id="KAF2231686.1"/>
    </source>
</evidence>
<keyword evidence="3" id="KW-0378">Hydrolase</keyword>
<dbReference type="EMBL" id="ML991824">
    <property type="protein sequence ID" value="KAF2231686.1"/>
    <property type="molecule type" value="Genomic_DNA"/>
</dbReference>
<dbReference type="PRINTS" id="PR00723">
    <property type="entry name" value="SUBTILISIN"/>
</dbReference>
<evidence type="ECO:0000256" key="1">
    <source>
        <dbReference type="ARBA" id="ARBA00011073"/>
    </source>
</evidence>
<evidence type="ECO:0000256" key="3">
    <source>
        <dbReference type="ARBA" id="ARBA00022801"/>
    </source>
</evidence>
<dbReference type="Proteomes" id="UP000800092">
    <property type="component" value="Unassembled WGS sequence"/>
</dbReference>
<dbReference type="InterPro" id="IPR023827">
    <property type="entry name" value="Peptidase_S8_Asp-AS"/>
</dbReference>
<feature type="chain" id="PRO_5025348078" evidence="7">
    <location>
        <begin position="19"/>
        <end position="466"/>
    </location>
</feature>
<dbReference type="GO" id="GO:0004252">
    <property type="term" value="F:serine-type endopeptidase activity"/>
    <property type="evidence" value="ECO:0007669"/>
    <property type="project" value="InterPro"/>
</dbReference>
<name>A0A6A6H0T2_VIRVR</name>
<dbReference type="OrthoDB" id="206201at2759"/>
<dbReference type="InterPro" id="IPR015500">
    <property type="entry name" value="Peptidase_S8_subtilisin-rel"/>
</dbReference>
<keyword evidence="2" id="KW-0645">Protease</keyword>
<dbReference type="Gene3D" id="3.40.50.200">
    <property type="entry name" value="Peptidase S8/S53 domain"/>
    <property type="match status" value="1"/>
</dbReference>
<evidence type="ECO:0000256" key="7">
    <source>
        <dbReference type="SAM" id="SignalP"/>
    </source>
</evidence>
<dbReference type="SUPFAM" id="SSF52743">
    <property type="entry name" value="Subtilisin-like"/>
    <property type="match status" value="1"/>
</dbReference>
<accession>A0A6A6H0T2</accession>
<dbReference type="InterPro" id="IPR050131">
    <property type="entry name" value="Peptidase_S8_subtilisin-like"/>
</dbReference>